<reference evidence="2 3" key="1">
    <citation type="submission" date="2023-05" db="EMBL/GenBank/DDBJ databases">
        <title>B98-5 Cell Line De Novo Hybrid Assembly: An Optical Mapping Approach.</title>
        <authorList>
            <person name="Kananen K."/>
            <person name="Auerbach J.A."/>
            <person name="Kautto E."/>
            <person name="Blachly J.S."/>
        </authorList>
    </citation>
    <scope>NUCLEOTIDE SEQUENCE [LARGE SCALE GENOMIC DNA]</scope>
    <source>
        <strain evidence="2">B95-8</strain>
        <tissue evidence="2">Cell line</tissue>
    </source>
</reference>
<keyword evidence="3" id="KW-1185">Reference proteome</keyword>
<proteinExistence type="predicted"/>
<protein>
    <submittedName>
        <fullName evidence="2">Uncharacterized protein</fullName>
    </submittedName>
</protein>
<comment type="caution">
    <text evidence="2">The sequence shown here is derived from an EMBL/GenBank/DDBJ whole genome shotgun (WGS) entry which is preliminary data.</text>
</comment>
<name>A0ABQ9UAV0_SAGOE</name>
<dbReference type="EMBL" id="JASSZA010000014">
    <property type="protein sequence ID" value="KAK2094202.1"/>
    <property type="molecule type" value="Genomic_DNA"/>
</dbReference>
<gene>
    <name evidence="2" type="ORF">P7K49_027940</name>
</gene>
<evidence type="ECO:0000313" key="2">
    <source>
        <dbReference type="EMBL" id="KAK2094202.1"/>
    </source>
</evidence>
<sequence>MSDRILAPVENKHYTYRQRKLNNESHVIACKVAPPTQPGASSQPREVTVKPLALEDGQLLLPSWLCPQLQVQTSLLKLISKHAFLKSRVKQALKSELLDSHLHVIRNKRDTWHRPISGGPGPGRYGSVLLCIMSHYVREGSRPAHGGDLAEEDWTLVFEELPDSWKTQTNKTSCQQQITLDVVNKVNGTGPGKMSRSSTTLPRKKGQEISHDYLQHLLSEELCAESMCALRKDAAEKRSALTGRLIETDEDTLNTSNMCTRNINAAKQQRLIAACTSIQPGITFLIIRETWNRASHWFNEPKAECRSCT</sequence>
<dbReference type="Proteomes" id="UP001266305">
    <property type="component" value="Unassembled WGS sequence"/>
</dbReference>
<evidence type="ECO:0000313" key="3">
    <source>
        <dbReference type="Proteomes" id="UP001266305"/>
    </source>
</evidence>
<accession>A0ABQ9UAV0</accession>
<feature type="region of interest" description="Disordered" evidence="1">
    <location>
        <begin position="185"/>
        <end position="205"/>
    </location>
</feature>
<organism evidence="2 3">
    <name type="scientific">Saguinus oedipus</name>
    <name type="common">Cotton-top tamarin</name>
    <name type="synonym">Oedipomidas oedipus</name>
    <dbReference type="NCBI Taxonomy" id="9490"/>
    <lineage>
        <taxon>Eukaryota</taxon>
        <taxon>Metazoa</taxon>
        <taxon>Chordata</taxon>
        <taxon>Craniata</taxon>
        <taxon>Vertebrata</taxon>
        <taxon>Euteleostomi</taxon>
        <taxon>Mammalia</taxon>
        <taxon>Eutheria</taxon>
        <taxon>Euarchontoglires</taxon>
        <taxon>Primates</taxon>
        <taxon>Haplorrhini</taxon>
        <taxon>Platyrrhini</taxon>
        <taxon>Cebidae</taxon>
        <taxon>Callitrichinae</taxon>
        <taxon>Saguinus</taxon>
    </lineage>
</organism>
<evidence type="ECO:0000256" key="1">
    <source>
        <dbReference type="SAM" id="MobiDB-lite"/>
    </source>
</evidence>